<name>A0A859FI82_9BACI</name>
<reference evidence="2" key="1">
    <citation type="submission" date="2019-07" db="EMBL/GenBank/DDBJ databases">
        <title>Bacillus alkalisoli sp. nov. isolated from saline soil.</title>
        <authorList>
            <person name="Sun J.-Q."/>
            <person name="Xu L."/>
        </authorList>
    </citation>
    <scope>NUCLEOTIDE SEQUENCE [LARGE SCALE GENOMIC DNA]</scope>
    <source>
        <strain evidence="2">M4U3P1</strain>
    </source>
</reference>
<dbReference type="NCBIfam" id="TIGR01725">
    <property type="entry name" value="phge_HK97_gp10"/>
    <property type="match status" value="1"/>
</dbReference>
<protein>
    <submittedName>
        <fullName evidence="1">HK97 gp10 family phage protein</fullName>
    </submittedName>
</protein>
<evidence type="ECO:0000313" key="2">
    <source>
        <dbReference type="Proteomes" id="UP000318138"/>
    </source>
</evidence>
<gene>
    <name evidence="1" type="ORF">FLK61_35145</name>
</gene>
<evidence type="ECO:0000313" key="1">
    <source>
        <dbReference type="EMBL" id="QKS71906.1"/>
    </source>
</evidence>
<accession>A0A859FI82</accession>
<organism evidence="1 2">
    <name type="scientific">Paenalkalicoccus suaedae</name>
    <dbReference type="NCBI Taxonomy" id="2592382"/>
    <lineage>
        <taxon>Bacteria</taxon>
        <taxon>Bacillati</taxon>
        <taxon>Bacillota</taxon>
        <taxon>Bacilli</taxon>
        <taxon>Bacillales</taxon>
        <taxon>Bacillaceae</taxon>
        <taxon>Paenalkalicoccus</taxon>
    </lineage>
</organism>
<sequence>MKSQMKVEGLDKLQKELEKLAKKVDDSETESIVYKAAESIVTPAIQSKAPVGEGGSIRDAVVTKQMPRSSSYPSIAISAIDRKKAPHAHIIELGSGPRFDNFGRYRGEVSPNPFFRQAVSQSLPSALNFIKSELTKRING</sequence>
<keyword evidence="2" id="KW-1185">Reference proteome</keyword>
<dbReference type="KEGG" id="psua:FLK61_35145"/>
<dbReference type="RefSeq" id="WP_176009889.1">
    <property type="nucleotide sequence ID" value="NZ_CP041372.2"/>
</dbReference>
<dbReference type="Pfam" id="PF04883">
    <property type="entry name" value="HK97-gp10_like"/>
    <property type="match status" value="1"/>
</dbReference>
<dbReference type="InterPro" id="IPR010064">
    <property type="entry name" value="HK97-gp10_tail"/>
</dbReference>
<dbReference type="EMBL" id="CP041372">
    <property type="protein sequence ID" value="QKS71906.1"/>
    <property type="molecule type" value="Genomic_DNA"/>
</dbReference>
<dbReference type="Proteomes" id="UP000318138">
    <property type="component" value="Chromosome"/>
</dbReference>
<dbReference type="AlphaFoldDB" id="A0A859FI82"/>
<proteinExistence type="predicted"/>